<keyword evidence="1" id="KW-1133">Transmembrane helix</keyword>
<protein>
    <submittedName>
        <fullName evidence="2">Uncharacterized protein</fullName>
    </submittedName>
</protein>
<organism evidence="2 3">
    <name type="scientific">Aspergillus sergii</name>
    <dbReference type="NCBI Taxonomy" id="1034303"/>
    <lineage>
        <taxon>Eukaryota</taxon>
        <taxon>Fungi</taxon>
        <taxon>Dikarya</taxon>
        <taxon>Ascomycota</taxon>
        <taxon>Pezizomycotina</taxon>
        <taxon>Eurotiomycetes</taxon>
        <taxon>Eurotiomycetidae</taxon>
        <taxon>Eurotiales</taxon>
        <taxon>Aspergillaceae</taxon>
        <taxon>Aspergillus</taxon>
        <taxon>Aspergillus subgen. Circumdati</taxon>
    </lineage>
</organism>
<gene>
    <name evidence="2" type="ORF">BDV39DRAFT_186156</name>
</gene>
<reference evidence="3" key="1">
    <citation type="submission" date="2019-04" db="EMBL/GenBank/DDBJ databases">
        <title>Friends and foes A comparative genomics studyof 23 Aspergillus species from section Flavi.</title>
        <authorList>
            <consortium name="DOE Joint Genome Institute"/>
            <person name="Kjaerbolling I."/>
            <person name="Vesth T."/>
            <person name="Frisvad J.C."/>
            <person name="Nybo J.L."/>
            <person name="Theobald S."/>
            <person name="Kildgaard S."/>
            <person name="Isbrandt T."/>
            <person name="Kuo A."/>
            <person name="Sato A."/>
            <person name="Lyhne E.K."/>
            <person name="Kogle M.E."/>
            <person name="Wiebenga A."/>
            <person name="Kun R.S."/>
            <person name="Lubbers R.J."/>
            <person name="Makela M.R."/>
            <person name="Barry K."/>
            <person name="Chovatia M."/>
            <person name="Clum A."/>
            <person name="Daum C."/>
            <person name="Haridas S."/>
            <person name="He G."/>
            <person name="LaButti K."/>
            <person name="Lipzen A."/>
            <person name="Mondo S."/>
            <person name="Riley R."/>
            <person name="Salamov A."/>
            <person name="Simmons B.A."/>
            <person name="Magnuson J.K."/>
            <person name="Henrissat B."/>
            <person name="Mortensen U.H."/>
            <person name="Larsen T.O."/>
            <person name="Devries R.P."/>
            <person name="Grigoriev I.V."/>
            <person name="Machida M."/>
            <person name="Baker S.E."/>
            <person name="Andersen M.R."/>
        </authorList>
    </citation>
    <scope>NUCLEOTIDE SEQUENCE [LARGE SCALE GENOMIC DNA]</scope>
    <source>
        <strain evidence="3">CBS 130017</strain>
    </source>
</reference>
<feature type="transmembrane region" description="Helical" evidence="1">
    <location>
        <begin position="26"/>
        <end position="43"/>
    </location>
</feature>
<keyword evidence="3" id="KW-1185">Reference proteome</keyword>
<evidence type="ECO:0000256" key="1">
    <source>
        <dbReference type="SAM" id="Phobius"/>
    </source>
</evidence>
<dbReference type="Proteomes" id="UP000325945">
    <property type="component" value="Unassembled WGS sequence"/>
</dbReference>
<accession>A0A5N6WLU1</accession>
<sequence>MRSGLSSSGLDQQATMDPRVRNDWTIIPYLVSLHSIITNILFWKLDRMSSLPTILQVLRSVVSQGGNSTIYYDY</sequence>
<evidence type="ECO:0000313" key="3">
    <source>
        <dbReference type="Proteomes" id="UP000325945"/>
    </source>
</evidence>
<dbReference type="EMBL" id="ML741876">
    <property type="protein sequence ID" value="KAE8321226.1"/>
    <property type="molecule type" value="Genomic_DNA"/>
</dbReference>
<dbReference type="AlphaFoldDB" id="A0A5N6WLU1"/>
<name>A0A5N6WLU1_9EURO</name>
<proteinExistence type="predicted"/>
<keyword evidence="1" id="KW-0812">Transmembrane</keyword>
<keyword evidence="1" id="KW-0472">Membrane</keyword>
<evidence type="ECO:0000313" key="2">
    <source>
        <dbReference type="EMBL" id="KAE8321226.1"/>
    </source>
</evidence>